<comment type="caution">
    <text evidence="11">The sequence shown here is derived from an EMBL/GenBank/DDBJ whole genome shotgun (WGS) entry which is preliminary data.</text>
</comment>
<keyword evidence="5 8" id="KW-0812">Transmembrane</keyword>
<sequence>MTTANTALQQDTKHPPGLYLLFFTELWERFSFYGMRALLTLYLTTALISGGLGYNEATALSIYGLYTGATYFTPMAGGYLSDRFLGRRLAITIGGISMALGNFALFAVHSRTGLYLGLALLIFGNGFFKPNISTLVGELYGKNDPRRDAAFTIFYMGINLGGFLAPLVCGFLAEEAFRTTVDGVVRYGFRYGFLAAAIGMVIGQILFNTLGNRYLGDIGKKTAATASGPDAAKSREPLTRGERQRTAVIIIITCFVVFFWAGFEQAGSSLTLYTEKFVDRDLFGWTVPTSWFQSVNPLLIILLAPAVSVLWLKLARSPRGDLKVPTKMALGMILLGLGYMVLLVAVSQSGGDEANITHKVNMLFIVFTYLLHTLGELALSPVGLSLVSKIAPLKLASLLMGVWFASTGVANILGGQLAAFTQSLGYFEVFLVIGVMAIALGFVLLALSPKLVRMMESE</sequence>
<feature type="transmembrane region" description="Helical" evidence="9">
    <location>
        <begin position="193"/>
        <end position="211"/>
    </location>
</feature>
<dbReference type="PANTHER" id="PTHR23517">
    <property type="entry name" value="RESISTANCE PROTEIN MDTM, PUTATIVE-RELATED-RELATED"/>
    <property type="match status" value="1"/>
</dbReference>
<dbReference type="Pfam" id="PF00854">
    <property type="entry name" value="PTR2"/>
    <property type="match status" value="2"/>
</dbReference>
<dbReference type="Proteomes" id="UP001597541">
    <property type="component" value="Unassembled WGS sequence"/>
</dbReference>
<feature type="transmembrane region" description="Helical" evidence="9">
    <location>
        <begin position="89"/>
        <end position="108"/>
    </location>
</feature>
<gene>
    <name evidence="11" type="ORF">ACFSUF_04935</name>
</gene>
<protein>
    <submittedName>
        <fullName evidence="11">Peptide MFS transporter</fullName>
    </submittedName>
</protein>
<feature type="domain" description="Major facilitator superfamily (MFS) profile" evidence="10">
    <location>
        <begin position="20"/>
        <end position="452"/>
    </location>
</feature>
<dbReference type="PROSITE" id="PS50850">
    <property type="entry name" value="MFS"/>
    <property type="match status" value="1"/>
</dbReference>
<feature type="transmembrane region" description="Helical" evidence="9">
    <location>
        <begin position="60"/>
        <end position="80"/>
    </location>
</feature>
<comment type="similarity">
    <text evidence="2 8">Belongs to the major facilitator superfamily. Proton-dependent oligopeptide transporter (POT/PTR) (TC 2.A.17) family.</text>
</comment>
<comment type="subcellular location">
    <subcellularLocation>
        <location evidence="1">Cell membrane</location>
        <topology evidence="1">Multi-pass membrane protein</topology>
    </subcellularLocation>
    <subcellularLocation>
        <location evidence="8">Membrane</location>
        <topology evidence="8">Multi-pass membrane protein</topology>
    </subcellularLocation>
</comment>
<dbReference type="EMBL" id="JBHUME010000005">
    <property type="protein sequence ID" value="MFD2611765.1"/>
    <property type="molecule type" value="Genomic_DNA"/>
</dbReference>
<evidence type="ECO:0000256" key="3">
    <source>
        <dbReference type="ARBA" id="ARBA00022448"/>
    </source>
</evidence>
<feature type="transmembrane region" description="Helical" evidence="9">
    <location>
        <begin position="114"/>
        <end position="132"/>
    </location>
</feature>
<dbReference type="PANTHER" id="PTHR23517:SF15">
    <property type="entry name" value="PROTON-DEPENDENT OLIGOPEPTIDE FAMILY TRANSPORT PROTEIN"/>
    <property type="match status" value="1"/>
</dbReference>
<feature type="transmembrane region" description="Helical" evidence="9">
    <location>
        <begin position="398"/>
        <end position="420"/>
    </location>
</feature>
<evidence type="ECO:0000256" key="1">
    <source>
        <dbReference type="ARBA" id="ARBA00004651"/>
    </source>
</evidence>
<dbReference type="InterPro" id="IPR018456">
    <property type="entry name" value="PTR2_symporter_CS"/>
</dbReference>
<reference evidence="12" key="1">
    <citation type="journal article" date="2019" name="Int. J. Syst. Evol. Microbiol.">
        <title>The Global Catalogue of Microorganisms (GCM) 10K type strain sequencing project: providing services to taxonomists for standard genome sequencing and annotation.</title>
        <authorList>
            <consortium name="The Broad Institute Genomics Platform"/>
            <consortium name="The Broad Institute Genome Sequencing Center for Infectious Disease"/>
            <person name="Wu L."/>
            <person name="Ma J."/>
        </authorList>
    </citation>
    <scope>NUCLEOTIDE SEQUENCE [LARGE SCALE GENOMIC DNA]</scope>
    <source>
        <strain evidence="12">KCTC 3950</strain>
    </source>
</reference>
<dbReference type="InterPro" id="IPR020846">
    <property type="entry name" value="MFS_dom"/>
</dbReference>
<dbReference type="InterPro" id="IPR036259">
    <property type="entry name" value="MFS_trans_sf"/>
</dbReference>
<feature type="transmembrane region" description="Helical" evidence="9">
    <location>
        <begin position="37"/>
        <end position="54"/>
    </location>
</feature>
<evidence type="ECO:0000256" key="2">
    <source>
        <dbReference type="ARBA" id="ARBA00005982"/>
    </source>
</evidence>
<evidence type="ECO:0000256" key="8">
    <source>
        <dbReference type="RuleBase" id="RU003755"/>
    </source>
</evidence>
<dbReference type="Gene3D" id="1.20.1250.20">
    <property type="entry name" value="MFS general substrate transporter like domains"/>
    <property type="match status" value="2"/>
</dbReference>
<organism evidence="11 12">
    <name type="scientific">Paenibacillus gansuensis</name>
    <dbReference type="NCBI Taxonomy" id="306542"/>
    <lineage>
        <taxon>Bacteria</taxon>
        <taxon>Bacillati</taxon>
        <taxon>Bacillota</taxon>
        <taxon>Bacilli</taxon>
        <taxon>Bacillales</taxon>
        <taxon>Paenibacillaceae</taxon>
        <taxon>Paenibacillus</taxon>
    </lineage>
</organism>
<dbReference type="PROSITE" id="PS01023">
    <property type="entry name" value="PTR2_2"/>
    <property type="match status" value="1"/>
</dbReference>
<accession>A0ABW5PBC4</accession>
<evidence type="ECO:0000256" key="5">
    <source>
        <dbReference type="ARBA" id="ARBA00022692"/>
    </source>
</evidence>
<evidence type="ECO:0000256" key="4">
    <source>
        <dbReference type="ARBA" id="ARBA00022475"/>
    </source>
</evidence>
<name>A0ABW5PBC4_9BACL</name>
<evidence type="ECO:0000256" key="7">
    <source>
        <dbReference type="ARBA" id="ARBA00023136"/>
    </source>
</evidence>
<keyword evidence="7 9" id="KW-0472">Membrane</keyword>
<evidence type="ECO:0000259" key="10">
    <source>
        <dbReference type="PROSITE" id="PS50850"/>
    </source>
</evidence>
<dbReference type="InterPro" id="IPR005279">
    <property type="entry name" value="Dipep/tripep_permease"/>
</dbReference>
<feature type="transmembrane region" description="Helical" evidence="9">
    <location>
        <begin position="362"/>
        <end position="386"/>
    </location>
</feature>
<feature type="transmembrane region" description="Helical" evidence="9">
    <location>
        <begin position="324"/>
        <end position="342"/>
    </location>
</feature>
<keyword evidence="6 9" id="KW-1133">Transmembrane helix</keyword>
<evidence type="ECO:0000313" key="11">
    <source>
        <dbReference type="EMBL" id="MFD2611765.1"/>
    </source>
</evidence>
<keyword evidence="4" id="KW-1003">Cell membrane</keyword>
<dbReference type="InterPro" id="IPR000109">
    <property type="entry name" value="POT_fam"/>
</dbReference>
<proteinExistence type="inferred from homology"/>
<dbReference type="NCBIfam" id="TIGR00924">
    <property type="entry name" value="yjdL_sub1_fam"/>
    <property type="match status" value="2"/>
</dbReference>
<evidence type="ECO:0000256" key="6">
    <source>
        <dbReference type="ARBA" id="ARBA00022989"/>
    </source>
</evidence>
<dbReference type="RefSeq" id="WP_377600725.1">
    <property type="nucleotide sequence ID" value="NZ_JBHUME010000005.1"/>
</dbReference>
<feature type="transmembrane region" description="Helical" evidence="9">
    <location>
        <begin position="291"/>
        <end position="312"/>
    </location>
</feature>
<feature type="transmembrane region" description="Helical" evidence="9">
    <location>
        <begin position="245"/>
        <end position="263"/>
    </location>
</feature>
<dbReference type="InterPro" id="IPR050171">
    <property type="entry name" value="MFS_Transporters"/>
</dbReference>
<dbReference type="SUPFAM" id="SSF103473">
    <property type="entry name" value="MFS general substrate transporter"/>
    <property type="match status" value="1"/>
</dbReference>
<dbReference type="CDD" id="cd17346">
    <property type="entry name" value="MFS_DtpA_like"/>
    <property type="match status" value="1"/>
</dbReference>
<evidence type="ECO:0000256" key="9">
    <source>
        <dbReference type="SAM" id="Phobius"/>
    </source>
</evidence>
<keyword evidence="3 8" id="KW-0813">Transport</keyword>
<evidence type="ECO:0000313" key="12">
    <source>
        <dbReference type="Proteomes" id="UP001597541"/>
    </source>
</evidence>
<feature type="transmembrane region" description="Helical" evidence="9">
    <location>
        <begin position="153"/>
        <end position="173"/>
    </location>
</feature>
<feature type="transmembrane region" description="Helical" evidence="9">
    <location>
        <begin position="426"/>
        <end position="447"/>
    </location>
</feature>
<keyword evidence="12" id="KW-1185">Reference proteome</keyword>